<dbReference type="Gene3D" id="3.40.50.620">
    <property type="entry name" value="HUPs"/>
    <property type="match status" value="2"/>
</dbReference>
<dbReference type="EMBL" id="BOOU01000025">
    <property type="protein sequence ID" value="GII76711.1"/>
    <property type="molecule type" value="Genomic_DNA"/>
</dbReference>
<comment type="caution">
    <text evidence="3">The sequence shown here is derived from an EMBL/GenBank/DDBJ whole genome shotgun (WGS) entry which is preliminary data.</text>
</comment>
<comment type="similarity">
    <text evidence="1">Belongs to the universal stress protein A family.</text>
</comment>
<dbReference type="PANTHER" id="PTHR46268:SF6">
    <property type="entry name" value="UNIVERSAL STRESS PROTEIN UP12"/>
    <property type="match status" value="1"/>
</dbReference>
<evidence type="ECO:0000256" key="1">
    <source>
        <dbReference type="ARBA" id="ARBA00008791"/>
    </source>
</evidence>
<dbReference type="InterPro" id="IPR014729">
    <property type="entry name" value="Rossmann-like_a/b/a_fold"/>
</dbReference>
<dbReference type="InterPro" id="IPR006016">
    <property type="entry name" value="UspA"/>
</dbReference>
<dbReference type="SUPFAM" id="SSF52402">
    <property type="entry name" value="Adenine nucleotide alpha hydrolases-like"/>
    <property type="match status" value="2"/>
</dbReference>
<dbReference type="PANTHER" id="PTHR46268">
    <property type="entry name" value="STRESS RESPONSE PROTEIN NHAX"/>
    <property type="match status" value="1"/>
</dbReference>
<sequence length="284" mass="29475">MSERIVVGTDGSPAGTAAVRWAAADAARRGAPLHIVTVVERWPYSVARWPAPPEIGDSLEAGAERVLAEAEAVARATLPDGPVSTERIDGEPAPALCEHAEKALVLVVGSRGLGGFTGALVGSVSGHVAGRARGAVVVVREGAEPRRGEVVAGVDDSAECDPALVFALEEARLRGAVLRAVHAWQPPVHVYAPAIAYDMDEIRQAQHDVVRERLARLAPRYPEVTVVEDVRCAHPVDALVKAADGAELLVVGSHGRGAVGSALLGSVSRSVLHHAAVPTAVVRG</sequence>
<evidence type="ECO:0000313" key="3">
    <source>
        <dbReference type="EMBL" id="GII76711.1"/>
    </source>
</evidence>
<dbReference type="InterPro" id="IPR006015">
    <property type="entry name" value="Universal_stress_UspA"/>
</dbReference>
<evidence type="ECO:0000259" key="2">
    <source>
        <dbReference type="Pfam" id="PF00582"/>
    </source>
</evidence>
<keyword evidence="4" id="KW-1185">Reference proteome</keyword>
<dbReference type="Pfam" id="PF00582">
    <property type="entry name" value="Usp"/>
    <property type="match status" value="2"/>
</dbReference>
<protein>
    <recommendedName>
        <fullName evidence="2">UspA domain-containing protein</fullName>
    </recommendedName>
</protein>
<feature type="domain" description="UspA" evidence="2">
    <location>
        <begin position="1"/>
        <end position="140"/>
    </location>
</feature>
<dbReference type="PRINTS" id="PR01438">
    <property type="entry name" value="UNVRSLSTRESS"/>
</dbReference>
<dbReference type="AlphaFoldDB" id="A0A919R1J9"/>
<feature type="domain" description="UspA" evidence="2">
    <location>
        <begin position="150"/>
        <end position="283"/>
    </location>
</feature>
<dbReference type="Proteomes" id="UP000655287">
    <property type="component" value="Unassembled WGS sequence"/>
</dbReference>
<gene>
    <name evidence="3" type="ORF">Sru01_16930</name>
</gene>
<accession>A0A919R1J9</accession>
<organism evidence="3 4">
    <name type="scientific">Sphaerisporangium rufum</name>
    <dbReference type="NCBI Taxonomy" id="1381558"/>
    <lineage>
        <taxon>Bacteria</taxon>
        <taxon>Bacillati</taxon>
        <taxon>Actinomycetota</taxon>
        <taxon>Actinomycetes</taxon>
        <taxon>Streptosporangiales</taxon>
        <taxon>Streptosporangiaceae</taxon>
        <taxon>Sphaerisporangium</taxon>
    </lineage>
</organism>
<evidence type="ECO:0000313" key="4">
    <source>
        <dbReference type="Proteomes" id="UP000655287"/>
    </source>
</evidence>
<proteinExistence type="inferred from homology"/>
<name>A0A919R1J9_9ACTN</name>
<reference evidence="3" key="1">
    <citation type="submission" date="2021-01" db="EMBL/GenBank/DDBJ databases">
        <title>Whole genome shotgun sequence of Sphaerisporangium rufum NBRC 109079.</title>
        <authorList>
            <person name="Komaki H."/>
            <person name="Tamura T."/>
        </authorList>
    </citation>
    <scope>NUCLEOTIDE SEQUENCE</scope>
    <source>
        <strain evidence="3">NBRC 109079</strain>
    </source>
</reference>
<dbReference type="RefSeq" id="WP_203983339.1">
    <property type="nucleotide sequence ID" value="NZ_BOOU01000025.1"/>
</dbReference>